<keyword evidence="2" id="KW-1185">Reference proteome</keyword>
<evidence type="ECO:0000313" key="1">
    <source>
        <dbReference type="EMBL" id="QRG66152.1"/>
    </source>
</evidence>
<protein>
    <submittedName>
        <fullName evidence="1">YheC/YheD family protein</fullName>
    </submittedName>
</protein>
<proteinExistence type="predicted"/>
<name>A0ABX7FJ39_BRECH</name>
<gene>
    <name evidence="1" type="ORF">JNE38_21725</name>
</gene>
<organism evidence="1 2">
    <name type="scientific">Brevibacillus choshinensis</name>
    <dbReference type="NCBI Taxonomy" id="54911"/>
    <lineage>
        <taxon>Bacteria</taxon>
        <taxon>Bacillati</taxon>
        <taxon>Bacillota</taxon>
        <taxon>Bacilli</taxon>
        <taxon>Bacillales</taxon>
        <taxon>Paenibacillaceae</taxon>
        <taxon>Brevibacillus</taxon>
    </lineage>
</organism>
<dbReference type="Proteomes" id="UP000596248">
    <property type="component" value="Chromosome"/>
</dbReference>
<dbReference type="SUPFAM" id="SSF56059">
    <property type="entry name" value="Glutathione synthetase ATP-binding domain-like"/>
    <property type="match status" value="1"/>
</dbReference>
<dbReference type="RefSeq" id="WP_203353218.1">
    <property type="nucleotide sequence ID" value="NZ_CP069127.1"/>
</dbReference>
<sequence length="379" mass="43734">MSSKKVIGILTWREGKRFAEPDYLRRLVKAGQELGAQIFLFSHQDVFKAERKIRGFTPKSGGGWESSWYPWPQIVIDRYRRRVPEYMKLRHSNLFKFANSPFSKKWRVTELLANDERVKRWIPETYVYTPEKLKVMLKRHPMLYVKPGNGTGGRSILKVAVRGKQYELKGRDKRYVYKNASFQRAEDVGRWVRKWVTEQRISDGNFLVQQGLDLELVSNRIADIRLLIQKDAAGEWSVTGCGVRVGEKGSSTSNLHGGGRAIPFHVFVSKRFGEEGAQQILRECHHMAHQVASVLEEKFGRMMEFGLDIGVDVDGRSWLIEVNPKPGREIFKQMKAMDLYAEAIRRPVLFAVHLIEEKTGSRIRLAAQQSQSQPKRQMG</sequence>
<evidence type="ECO:0000313" key="2">
    <source>
        <dbReference type="Proteomes" id="UP000596248"/>
    </source>
</evidence>
<dbReference type="Gene3D" id="3.30.470.20">
    <property type="entry name" value="ATP-grasp fold, B domain"/>
    <property type="match status" value="1"/>
</dbReference>
<dbReference type="InterPro" id="IPR026838">
    <property type="entry name" value="YheC/D"/>
</dbReference>
<dbReference type="EMBL" id="CP069127">
    <property type="protein sequence ID" value="QRG66152.1"/>
    <property type="molecule type" value="Genomic_DNA"/>
</dbReference>
<dbReference type="Pfam" id="PF14398">
    <property type="entry name" value="ATPgrasp_YheCD"/>
    <property type="match status" value="1"/>
</dbReference>
<reference evidence="1 2" key="1">
    <citation type="submission" date="2021-01" db="EMBL/GenBank/DDBJ databases">
        <title>Identification of strong promoters based on the transcriptome of Brevibacillus choshinensis.</title>
        <authorList>
            <person name="Yao D."/>
            <person name="Zhang K."/>
            <person name="Wu J."/>
        </authorList>
    </citation>
    <scope>NUCLEOTIDE SEQUENCE [LARGE SCALE GENOMIC DNA]</scope>
    <source>
        <strain evidence="1 2">HPD31-SP3</strain>
    </source>
</reference>
<accession>A0ABX7FJ39</accession>